<comment type="caution">
    <text evidence="1">The sequence shown here is derived from an EMBL/GenBank/DDBJ whole genome shotgun (WGS) entry which is preliminary data.</text>
</comment>
<accession>W4V662</accession>
<keyword evidence="2" id="KW-1185">Reference proteome</keyword>
<dbReference type="AlphaFoldDB" id="W4V662"/>
<evidence type="ECO:0000313" key="1">
    <source>
        <dbReference type="EMBL" id="GAE88895.1"/>
    </source>
</evidence>
<organism evidence="1 2">
    <name type="scientific">Acetivibrio straminisolvens JCM 21531</name>
    <dbReference type="NCBI Taxonomy" id="1294263"/>
    <lineage>
        <taxon>Bacteria</taxon>
        <taxon>Bacillati</taxon>
        <taxon>Bacillota</taxon>
        <taxon>Clostridia</taxon>
        <taxon>Eubacteriales</taxon>
        <taxon>Oscillospiraceae</taxon>
        <taxon>Acetivibrio</taxon>
    </lineage>
</organism>
<name>W4V662_9FIRM</name>
<evidence type="ECO:0000313" key="2">
    <source>
        <dbReference type="Proteomes" id="UP000019109"/>
    </source>
</evidence>
<gene>
    <name evidence="1" type="ORF">JCM21531_2377</name>
</gene>
<proteinExistence type="predicted"/>
<protein>
    <submittedName>
        <fullName evidence="1">Uncharacterized protein</fullName>
    </submittedName>
</protein>
<dbReference type="STRING" id="1294263.JCM21531_2377"/>
<dbReference type="Proteomes" id="UP000019109">
    <property type="component" value="Unassembled WGS sequence"/>
</dbReference>
<dbReference type="EMBL" id="BAVR01000026">
    <property type="protein sequence ID" value="GAE88895.1"/>
    <property type="molecule type" value="Genomic_DNA"/>
</dbReference>
<reference evidence="1" key="1">
    <citation type="journal article" date="2014" name="Genome Announc.">
        <title>Draft Genome Sequence of Clostridium straminisolvens Strain JCM 21531T, Isolated from a Cellulose-Degrading Bacterial Community.</title>
        <authorList>
            <person name="Yuki M."/>
            <person name="Oshima K."/>
            <person name="Suda W."/>
            <person name="Sakamoto M."/>
            <person name="Kitamura K."/>
            <person name="Iida T."/>
            <person name="Hattori M."/>
            <person name="Ohkuma M."/>
        </authorList>
    </citation>
    <scope>NUCLEOTIDE SEQUENCE [LARGE SCALE GENOMIC DNA]</scope>
    <source>
        <strain evidence="1">JCM 21531</strain>
    </source>
</reference>
<sequence>MDERLYLRVTTNIPITYGLLSLYIDINVPIKLRNNGSVPLKPTKMGKKLHPFNSRTPRLPSATRYLRETFSRRFPLSIKPLLLTPPVHCF</sequence>